<dbReference type="SUPFAM" id="SSF53218">
    <property type="entry name" value="Molybdenum cofactor biosynthesis proteins"/>
    <property type="match status" value="1"/>
</dbReference>
<comment type="catalytic activity">
    <reaction evidence="4">
        <text>adenylyl-molybdopterin + molybdate = Mo-molybdopterin + AMP + H(+)</text>
        <dbReference type="Rhea" id="RHEA:35047"/>
        <dbReference type="ChEBI" id="CHEBI:15378"/>
        <dbReference type="ChEBI" id="CHEBI:36264"/>
        <dbReference type="ChEBI" id="CHEBI:62727"/>
        <dbReference type="ChEBI" id="CHEBI:71302"/>
        <dbReference type="ChEBI" id="CHEBI:456215"/>
        <dbReference type="EC" id="2.10.1.1"/>
    </reaction>
</comment>
<evidence type="ECO:0000256" key="6">
    <source>
        <dbReference type="SAM" id="MobiDB-lite"/>
    </source>
</evidence>
<dbReference type="InterPro" id="IPR036425">
    <property type="entry name" value="MoaB/Mog-like_dom_sf"/>
</dbReference>
<dbReference type="InterPro" id="IPR036688">
    <property type="entry name" value="MoeA_C_domain_IV_sf"/>
</dbReference>
<dbReference type="CDD" id="cd00887">
    <property type="entry name" value="MoeA"/>
    <property type="match status" value="1"/>
</dbReference>
<dbReference type="InterPro" id="IPR005110">
    <property type="entry name" value="MoeA_linker/N"/>
</dbReference>
<keyword evidence="5" id="KW-0460">Magnesium</keyword>
<dbReference type="Gene3D" id="3.40.980.10">
    <property type="entry name" value="MoaB/Mog-like domain"/>
    <property type="match status" value="1"/>
</dbReference>
<comment type="caution">
    <text evidence="8">The sequence shown here is derived from an EMBL/GenBank/DDBJ whole genome shotgun (WGS) entry which is preliminary data.</text>
</comment>
<comment type="cofactor">
    <cofactor evidence="5">
        <name>Mg(2+)</name>
        <dbReference type="ChEBI" id="CHEBI:18420"/>
    </cofactor>
</comment>
<dbReference type="Gene3D" id="2.40.340.10">
    <property type="entry name" value="MoeA, C-terminal, domain IV"/>
    <property type="match status" value="1"/>
</dbReference>
<evidence type="ECO:0000256" key="2">
    <source>
        <dbReference type="ARBA" id="ARBA00010763"/>
    </source>
</evidence>
<evidence type="ECO:0000313" key="9">
    <source>
        <dbReference type="Proteomes" id="UP001595773"/>
    </source>
</evidence>
<comment type="similarity">
    <text evidence="2 5">Belongs to the MoeA family.</text>
</comment>
<feature type="domain" description="MoaB/Mog" evidence="7">
    <location>
        <begin position="196"/>
        <end position="335"/>
    </location>
</feature>
<name>A0ABV8R496_9MICC</name>
<dbReference type="InterPro" id="IPR001453">
    <property type="entry name" value="MoaB/Mog_dom"/>
</dbReference>
<gene>
    <name evidence="8" type="ORF">ACFOW9_15485</name>
</gene>
<dbReference type="EMBL" id="JBHSCQ010000022">
    <property type="protein sequence ID" value="MFC4267011.1"/>
    <property type="molecule type" value="Genomic_DNA"/>
</dbReference>
<keyword evidence="9" id="KW-1185">Reference proteome</keyword>
<dbReference type="EC" id="2.10.1.1" evidence="5"/>
<dbReference type="Gene3D" id="2.170.190.11">
    <property type="entry name" value="Molybdopterin biosynthesis moea protein, domain 3"/>
    <property type="match status" value="1"/>
</dbReference>
<keyword evidence="3 5" id="KW-0500">Molybdenum</keyword>
<dbReference type="PANTHER" id="PTHR10192">
    <property type="entry name" value="MOLYBDOPTERIN BIOSYNTHESIS PROTEIN"/>
    <property type="match status" value="1"/>
</dbReference>
<dbReference type="SUPFAM" id="SSF63882">
    <property type="entry name" value="MoeA N-terminal region -like"/>
    <property type="match status" value="1"/>
</dbReference>
<protein>
    <recommendedName>
        <fullName evidence="5">Molybdopterin molybdenumtransferase</fullName>
        <ecNumber evidence="5">2.10.1.1</ecNumber>
    </recommendedName>
</protein>
<keyword evidence="5" id="KW-0479">Metal-binding</keyword>
<dbReference type="Pfam" id="PF03453">
    <property type="entry name" value="MoeA_N"/>
    <property type="match status" value="1"/>
</dbReference>
<dbReference type="Proteomes" id="UP001595773">
    <property type="component" value="Unassembled WGS sequence"/>
</dbReference>
<dbReference type="SMART" id="SM00852">
    <property type="entry name" value="MoCF_biosynth"/>
    <property type="match status" value="1"/>
</dbReference>
<dbReference type="InterPro" id="IPR038987">
    <property type="entry name" value="MoeA-like"/>
</dbReference>
<comment type="pathway">
    <text evidence="5">Cofactor biosynthesis; molybdopterin biosynthesis.</text>
</comment>
<dbReference type="Gene3D" id="3.90.105.10">
    <property type="entry name" value="Molybdopterin biosynthesis moea protein, domain 2"/>
    <property type="match status" value="1"/>
</dbReference>
<keyword evidence="5" id="KW-0501">Molybdenum cofactor biosynthesis</keyword>
<comment type="function">
    <text evidence="1 5">Catalyzes the insertion of molybdate into adenylated molybdopterin with the concomitant release of AMP.</text>
</comment>
<proteinExistence type="inferred from homology"/>
<evidence type="ECO:0000256" key="1">
    <source>
        <dbReference type="ARBA" id="ARBA00002901"/>
    </source>
</evidence>
<dbReference type="PANTHER" id="PTHR10192:SF5">
    <property type="entry name" value="GEPHYRIN"/>
    <property type="match status" value="1"/>
</dbReference>
<evidence type="ECO:0000313" key="8">
    <source>
        <dbReference type="EMBL" id="MFC4267011.1"/>
    </source>
</evidence>
<dbReference type="RefSeq" id="WP_326832716.1">
    <property type="nucleotide sequence ID" value="NZ_BAABLL010000010.1"/>
</dbReference>
<feature type="region of interest" description="Disordered" evidence="6">
    <location>
        <begin position="1"/>
        <end position="20"/>
    </location>
</feature>
<keyword evidence="5" id="KW-0808">Transferase</keyword>
<evidence type="ECO:0000256" key="5">
    <source>
        <dbReference type="RuleBase" id="RU365090"/>
    </source>
</evidence>
<organism evidence="8 9">
    <name type="scientific">Arthrobacter cryoconiti</name>
    <dbReference type="NCBI Taxonomy" id="748907"/>
    <lineage>
        <taxon>Bacteria</taxon>
        <taxon>Bacillati</taxon>
        <taxon>Actinomycetota</taxon>
        <taxon>Actinomycetes</taxon>
        <taxon>Micrococcales</taxon>
        <taxon>Micrococcaceae</taxon>
        <taxon>Arthrobacter</taxon>
    </lineage>
</organism>
<evidence type="ECO:0000256" key="3">
    <source>
        <dbReference type="ARBA" id="ARBA00022505"/>
    </source>
</evidence>
<dbReference type="InterPro" id="IPR036135">
    <property type="entry name" value="MoeA_linker/N_sf"/>
</dbReference>
<dbReference type="Pfam" id="PF00994">
    <property type="entry name" value="MoCF_biosynth"/>
    <property type="match status" value="1"/>
</dbReference>
<evidence type="ECO:0000259" key="7">
    <source>
        <dbReference type="SMART" id="SM00852"/>
    </source>
</evidence>
<evidence type="ECO:0000256" key="4">
    <source>
        <dbReference type="ARBA" id="ARBA00047317"/>
    </source>
</evidence>
<sequence>MVLGPPAMPTRGTDDVAHGHSHELAPTWEEARAKAYEVAEPLPSRGVALASATGYILGVDVCAVHDMPHYASSAMDGWAVAGSPPWILAERGSRLSPGQAAPIVTGGLLPHGAKAVLRSESGSLSTDEEGLPILVLGGGARPGEPKNGQHIRPAGQEARSLDLLIKAGTTLNPAHIALAALGGLDALDVLGRPSVQLVFTGDEVVAAGIPAPGFVRDAFTPQLGGVVEALGGSVVGLRRASDNLESMLEALADNEDNPADVIVTTGATGRSSADFLRAAITQMGAKMHVANIAMRPGHPSLLAEFPDGRFLVGLPGNPLAAMIGLLTLGAPLLARLGSLAMPATFEVPCGSPIKESAGPTRLMPYRLVYGLASPCAFTDSAMMRGLAAADGVMVVPPHGAKMGESLQAFALPWK</sequence>
<reference evidence="9" key="1">
    <citation type="journal article" date="2019" name="Int. J. Syst. Evol. Microbiol.">
        <title>The Global Catalogue of Microorganisms (GCM) 10K type strain sequencing project: providing services to taxonomists for standard genome sequencing and annotation.</title>
        <authorList>
            <consortium name="The Broad Institute Genomics Platform"/>
            <consortium name="The Broad Institute Genome Sequencing Center for Infectious Disease"/>
            <person name="Wu L."/>
            <person name="Ma J."/>
        </authorList>
    </citation>
    <scope>NUCLEOTIDE SEQUENCE [LARGE SCALE GENOMIC DNA]</scope>
    <source>
        <strain evidence="9">CGMCC 1.10698</strain>
    </source>
</reference>
<accession>A0ABV8R496</accession>